<gene>
    <name evidence="3" type="ORF">AADG42_01375</name>
</gene>
<dbReference type="PANTHER" id="PTHR43317">
    <property type="entry name" value="THERMOSPERMINE SYNTHASE ACAULIS5"/>
    <property type="match status" value="1"/>
</dbReference>
<proteinExistence type="predicted"/>
<reference evidence="3 4" key="1">
    <citation type="submission" date="2024-04" db="EMBL/GenBank/DDBJ databases">
        <title>Isolation of an actinomycete strain from pig manure.</title>
        <authorList>
            <person name="Gong T."/>
            <person name="Yu Z."/>
            <person name="An M."/>
            <person name="Wei C."/>
            <person name="Yang W."/>
            <person name="Liu L."/>
        </authorList>
    </citation>
    <scope>NUCLEOTIDE SEQUENCE [LARGE SCALE GENOMIC DNA]</scope>
    <source>
        <strain evidence="3 4">ZF39</strain>
    </source>
</reference>
<sequence>MNRLVPDPEHPGAYFVRMDGIDHSWIDPDDPTRLEFDYMQRIADVIDAHAPEGDRLRVLHIGGAGMTLARYVAATRPTSAQVVLEPDQELTDEVRSAAPLPKNSGIKVRAVDGRAGVAAIRDGWDADVVILDAFADASVPAELTTVEFFTDLRRILARDGVILLNVTDSSPFTYTRRVLAGVSEVFPERLLSAEPATLRGRRFGNILVAGSALALPTAALARAAARSVFPYRVLHGQQLERFGSGAVPFTDATAQPSPEPPGGRTFFR</sequence>
<dbReference type="PANTHER" id="PTHR43317:SF1">
    <property type="entry name" value="THERMOSPERMINE SYNTHASE ACAULIS5"/>
    <property type="match status" value="1"/>
</dbReference>
<feature type="region of interest" description="Disordered" evidence="2">
    <location>
        <begin position="249"/>
        <end position="268"/>
    </location>
</feature>
<dbReference type="InterPro" id="IPR029063">
    <property type="entry name" value="SAM-dependent_MTases_sf"/>
</dbReference>
<keyword evidence="1" id="KW-0620">Polyamine biosynthesis</keyword>
<dbReference type="NCBIfam" id="NF037959">
    <property type="entry name" value="MFS_SpdSyn"/>
    <property type="match status" value="1"/>
</dbReference>
<keyword evidence="4" id="KW-1185">Reference proteome</keyword>
<dbReference type="Gene3D" id="3.40.50.150">
    <property type="entry name" value="Vaccinia Virus protein VP39"/>
    <property type="match status" value="1"/>
</dbReference>
<dbReference type="EMBL" id="CP154795">
    <property type="protein sequence ID" value="XAN09363.1"/>
    <property type="molecule type" value="Genomic_DNA"/>
</dbReference>
<evidence type="ECO:0000313" key="3">
    <source>
        <dbReference type="EMBL" id="XAN09363.1"/>
    </source>
</evidence>
<dbReference type="SUPFAM" id="SSF53335">
    <property type="entry name" value="S-adenosyl-L-methionine-dependent methyltransferases"/>
    <property type="match status" value="1"/>
</dbReference>
<evidence type="ECO:0000313" key="4">
    <source>
        <dbReference type="Proteomes" id="UP001442841"/>
    </source>
</evidence>
<accession>A0ABZ3FX70</accession>
<evidence type="ECO:0000256" key="1">
    <source>
        <dbReference type="ARBA" id="ARBA00023115"/>
    </source>
</evidence>
<name>A0ABZ3FX70_9ACTN</name>
<dbReference type="Proteomes" id="UP001442841">
    <property type="component" value="Chromosome"/>
</dbReference>
<evidence type="ECO:0000256" key="2">
    <source>
        <dbReference type="SAM" id="MobiDB-lite"/>
    </source>
</evidence>
<dbReference type="RefSeq" id="WP_425310812.1">
    <property type="nucleotide sequence ID" value="NZ_CP154795.1"/>
</dbReference>
<organism evidence="3 4">
    <name type="scientific">Ammonicoccus fulvus</name>
    <dbReference type="NCBI Taxonomy" id="3138240"/>
    <lineage>
        <taxon>Bacteria</taxon>
        <taxon>Bacillati</taxon>
        <taxon>Actinomycetota</taxon>
        <taxon>Actinomycetes</taxon>
        <taxon>Propionibacteriales</taxon>
        <taxon>Propionibacteriaceae</taxon>
        <taxon>Ammonicoccus</taxon>
    </lineage>
</organism>
<protein>
    <submittedName>
        <fullName evidence="3">Fused MFS/spermidine synthase</fullName>
    </submittedName>
</protein>